<sequence length="99" mass="10822">MPAARGDRVCRAGRLPAEAGARHSAIWRRASRRASSRLAIDRRPDRATIVLCGRIRRCGRDPDTGSRRYATAGRDAVPRRAGVPGMRAERFRLGATGKG</sequence>
<accession>A0A8J3JGJ1</accession>
<keyword evidence="2" id="KW-1185">Reference proteome</keyword>
<comment type="caution">
    <text evidence="1">The sequence shown here is derived from an EMBL/GenBank/DDBJ whole genome shotgun (WGS) entry which is preliminary data.</text>
</comment>
<evidence type="ECO:0000313" key="2">
    <source>
        <dbReference type="Proteomes" id="UP000612808"/>
    </source>
</evidence>
<organism evidence="1 2">
    <name type="scientific">Actinocatenispora rupis</name>
    <dbReference type="NCBI Taxonomy" id="519421"/>
    <lineage>
        <taxon>Bacteria</taxon>
        <taxon>Bacillati</taxon>
        <taxon>Actinomycetota</taxon>
        <taxon>Actinomycetes</taxon>
        <taxon>Micromonosporales</taxon>
        <taxon>Micromonosporaceae</taxon>
        <taxon>Actinocatenispora</taxon>
    </lineage>
</organism>
<gene>
    <name evidence="1" type="ORF">Aru02nite_63970</name>
</gene>
<proteinExistence type="predicted"/>
<evidence type="ECO:0000313" key="1">
    <source>
        <dbReference type="EMBL" id="GID15508.1"/>
    </source>
</evidence>
<dbReference type="EMBL" id="BOMB01000043">
    <property type="protein sequence ID" value="GID15508.1"/>
    <property type="molecule type" value="Genomic_DNA"/>
</dbReference>
<name>A0A8J3JGJ1_9ACTN</name>
<protein>
    <submittedName>
        <fullName evidence="1">Uncharacterized protein</fullName>
    </submittedName>
</protein>
<dbReference type="AlphaFoldDB" id="A0A8J3JGJ1"/>
<reference evidence="1" key="1">
    <citation type="submission" date="2021-01" db="EMBL/GenBank/DDBJ databases">
        <title>Whole genome shotgun sequence of Actinocatenispora rupis NBRC 107355.</title>
        <authorList>
            <person name="Komaki H."/>
            <person name="Tamura T."/>
        </authorList>
    </citation>
    <scope>NUCLEOTIDE SEQUENCE</scope>
    <source>
        <strain evidence="1">NBRC 107355</strain>
    </source>
</reference>
<dbReference type="Proteomes" id="UP000612808">
    <property type="component" value="Unassembled WGS sequence"/>
</dbReference>